<gene>
    <name evidence="6" type="ORF">HEQ75_00410</name>
</gene>
<protein>
    <submittedName>
        <fullName evidence="6">Outer membrane protein assembly factor</fullName>
    </submittedName>
</protein>
<comment type="caution">
    <text evidence="6">The sequence shown here is derived from an EMBL/GenBank/DDBJ whole genome shotgun (WGS) entry which is preliminary data.</text>
</comment>
<feature type="region of interest" description="Disordered" evidence="4">
    <location>
        <begin position="1"/>
        <end position="38"/>
    </location>
</feature>
<keyword evidence="2" id="KW-0812">Transmembrane</keyword>
<dbReference type="Gene3D" id="2.40.160.50">
    <property type="entry name" value="membrane protein fhac: a member of the omp85/tpsb transporter family"/>
    <property type="match status" value="1"/>
</dbReference>
<keyword evidence="3" id="KW-0472">Membrane</keyword>
<evidence type="ECO:0000256" key="2">
    <source>
        <dbReference type="ARBA" id="ARBA00022452"/>
    </source>
</evidence>
<accession>A0ABX1E2V5</accession>
<evidence type="ECO:0000313" key="7">
    <source>
        <dbReference type="Proteomes" id="UP000787635"/>
    </source>
</evidence>
<evidence type="ECO:0000256" key="4">
    <source>
        <dbReference type="SAM" id="MobiDB-lite"/>
    </source>
</evidence>
<dbReference type="InterPro" id="IPR039910">
    <property type="entry name" value="D15-like"/>
</dbReference>
<evidence type="ECO:0000256" key="1">
    <source>
        <dbReference type="ARBA" id="ARBA00004370"/>
    </source>
</evidence>
<dbReference type="EMBL" id="JAAVNE010000001">
    <property type="protein sequence ID" value="NKC29305.1"/>
    <property type="molecule type" value="Genomic_DNA"/>
</dbReference>
<keyword evidence="2" id="KW-1134">Transmembrane beta strand</keyword>
<evidence type="ECO:0000256" key="3">
    <source>
        <dbReference type="ARBA" id="ARBA00023136"/>
    </source>
</evidence>
<dbReference type="InterPro" id="IPR000184">
    <property type="entry name" value="Bac_surfAg_D15"/>
</dbReference>
<proteinExistence type="predicted"/>
<dbReference type="Pfam" id="PF01103">
    <property type="entry name" value="Omp85"/>
    <property type="match status" value="1"/>
</dbReference>
<dbReference type="Gene3D" id="3.10.20.310">
    <property type="entry name" value="membrane protein fhac"/>
    <property type="match status" value="1"/>
</dbReference>
<reference evidence="6 7" key="1">
    <citation type="submission" date="2020-03" db="EMBL/GenBank/DDBJ databases">
        <title>Roseomonas selenitidurans sp. nov. isolated from urban soil.</title>
        <authorList>
            <person name="Liu H."/>
        </authorList>
    </citation>
    <scope>NUCLEOTIDE SEQUENCE [LARGE SCALE GENOMIC DNA]</scope>
    <source>
        <strain evidence="6 7">BU-1</strain>
    </source>
</reference>
<organism evidence="6 7">
    <name type="scientific">Falsiroseomonas selenitidurans</name>
    <dbReference type="NCBI Taxonomy" id="2716335"/>
    <lineage>
        <taxon>Bacteria</taxon>
        <taxon>Pseudomonadati</taxon>
        <taxon>Pseudomonadota</taxon>
        <taxon>Alphaproteobacteria</taxon>
        <taxon>Acetobacterales</taxon>
        <taxon>Roseomonadaceae</taxon>
        <taxon>Falsiroseomonas</taxon>
    </lineage>
</organism>
<sequence>MRCPSADPTARVGPGKLARRGVTASVDGPLGGGGRHQGLHVRARYPPLRWNPPRFRALADQVKHSIRAPLAGLFLLLAAPAVAQAPAVPDAAESAPIPAAAAGTIPYTVTFTPIGAPALDEPIEQASRLRRLAEEAPVDAYGLVARALGEPPRLDEVLRAEGFWAGRISVRLAGEPADAPGLAQRLAALPAGSGVPVEVTVTPGPRYRFRRIALRAEDPAGAGPVDALGQPPGLLPGEPARTGPVLDAEAALLDRLRVAGHPLAAVVDREVLVNHEEQVMDVTWTLNPGPEARFARPAIAGDTAVSPGLLARITNRLAGEPYAPSRLDATRRELLNLGVFDSVRARAAGRLDAAGNLPVTFTVSDRPRNAAGVTLAYETNYGPTTSVYYERRNLFGNAERLRLEAEASRLGSETDDTNLRLSANLRRPGLIDGRTTLVLEAKTERERLDAYDRDGVTLSALLERPFGDNWVLQSGPTFETGRIGRDDNLEPFTLAGLVMGARYDNTDSPLDPRRGFRASLLAVPYADIAEGGGFVRSVATLRTYFDLTGSGSSILALRGSLGSLLFADRTVPLDKRFYAGGGGSVRGYAYQGIGPRDSQGRAEGGASLVEGSVELRQRLSGALGMVAFLDGGSVGEEETPDFEEVRLGAGLGVRYATAIGPLRLDVAIPLNKQSGDDGYGLYVGLGQAF</sequence>
<comment type="subcellular location">
    <subcellularLocation>
        <location evidence="1">Membrane</location>
    </subcellularLocation>
</comment>
<name>A0ABX1E2V5_9PROT</name>
<dbReference type="Proteomes" id="UP000787635">
    <property type="component" value="Unassembled WGS sequence"/>
</dbReference>
<keyword evidence="7" id="KW-1185">Reference proteome</keyword>
<evidence type="ECO:0000259" key="5">
    <source>
        <dbReference type="Pfam" id="PF01103"/>
    </source>
</evidence>
<evidence type="ECO:0000313" key="6">
    <source>
        <dbReference type="EMBL" id="NKC29305.1"/>
    </source>
</evidence>
<feature type="domain" description="Bacterial surface antigen (D15)" evidence="5">
    <location>
        <begin position="393"/>
        <end position="689"/>
    </location>
</feature>
<dbReference type="PANTHER" id="PTHR12815">
    <property type="entry name" value="SORTING AND ASSEMBLY MACHINERY SAMM50 PROTEIN FAMILY MEMBER"/>
    <property type="match status" value="1"/>
</dbReference>
<dbReference type="PANTHER" id="PTHR12815:SF42">
    <property type="entry name" value="BACTERIAL SURFACE ANTIGEN (D15) DOMAIN-CONTAINING PROTEIN"/>
    <property type="match status" value="1"/>
</dbReference>